<keyword evidence="2" id="KW-0268">Exocytosis</keyword>
<evidence type="ECO:0000313" key="7">
    <source>
        <dbReference type="EMBL" id="KFM77652.1"/>
    </source>
</evidence>
<keyword evidence="5" id="KW-0638">Presynaptic neurotoxin</keyword>
<keyword evidence="6" id="KW-1053">Target membrane</keyword>
<dbReference type="SUPFAM" id="SSF48403">
    <property type="entry name" value="Ankyrin repeat"/>
    <property type="match status" value="1"/>
</dbReference>
<evidence type="ECO:0000256" key="4">
    <source>
        <dbReference type="ARBA" id="ARBA00022699"/>
    </source>
</evidence>
<dbReference type="EMBL" id="KK120161">
    <property type="protein sequence ID" value="KFM77652.1"/>
    <property type="molecule type" value="Genomic_DNA"/>
</dbReference>
<dbReference type="Proteomes" id="UP000054359">
    <property type="component" value="Unassembled WGS sequence"/>
</dbReference>
<evidence type="ECO:0000313" key="8">
    <source>
        <dbReference type="Proteomes" id="UP000054359"/>
    </source>
</evidence>
<dbReference type="GO" id="GO:0044218">
    <property type="term" value="C:other organism cell membrane"/>
    <property type="evidence" value="ECO:0007669"/>
    <property type="project" value="UniProtKB-KW"/>
</dbReference>
<keyword evidence="8" id="KW-1185">Reference proteome</keyword>
<gene>
    <name evidence="7" type="ORF">X975_23871</name>
</gene>
<accession>A0A087UJW3</accession>
<dbReference type="Gene3D" id="1.25.40.20">
    <property type="entry name" value="Ankyrin repeat-containing domain"/>
    <property type="match status" value="1"/>
</dbReference>
<dbReference type="AlphaFoldDB" id="A0A087UJW3"/>
<keyword evidence="4" id="KW-0528">Neurotoxin</keyword>
<protein>
    <submittedName>
        <fullName evidence="7">Ankyrin repeat and SOCS box protein 3</fullName>
    </submittedName>
</protein>
<reference evidence="7 8" key="1">
    <citation type="submission" date="2013-11" db="EMBL/GenBank/DDBJ databases">
        <title>Genome sequencing of Stegodyphus mimosarum.</title>
        <authorList>
            <person name="Bechsgaard J."/>
        </authorList>
    </citation>
    <scope>NUCLEOTIDE SEQUENCE [LARGE SCALE GENOMIC DNA]</scope>
</reference>
<evidence type="ECO:0000256" key="5">
    <source>
        <dbReference type="ARBA" id="ARBA00023028"/>
    </source>
</evidence>
<sequence>MNFGMDFTESWNDTCSQVGYAARLGNLEYLRQFIHQKKPVDVADNRGWKPLHEAAVFSPSLACLEELLKHSNIIIFV</sequence>
<keyword evidence="6" id="KW-0472">Membrane</keyword>
<dbReference type="STRING" id="407821.A0A087UJW3"/>
<evidence type="ECO:0000256" key="6">
    <source>
        <dbReference type="ARBA" id="ARBA00023298"/>
    </source>
</evidence>
<keyword evidence="5" id="KW-0800">Toxin</keyword>
<organism evidence="7 8">
    <name type="scientific">Stegodyphus mimosarum</name>
    <name type="common">African social velvet spider</name>
    <dbReference type="NCBI Taxonomy" id="407821"/>
    <lineage>
        <taxon>Eukaryota</taxon>
        <taxon>Metazoa</taxon>
        <taxon>Ecdysozoa</taxon>
        <taxon>Arthropoda</taxon>
        <taxon>Chelicerata</taxon>
        <taxon>Arachnida</taxon>
        <taxon>Araneae</taxon>
        <taxon>Araneomorphae</taxon>
        <taxon>Entelegynae</taxon>
        <taxon>Eresoidea</taxon>
        <taxon>Eresidae</taxon>
        <taxon>Stegodyphus</taxon>
    </lineage>
</organism>
<evidence type="ECO:0000256" key="1">
    <source>
        <dbReference type="ARBA" id="ARBA00004175"/>
    </source>
</evidence>
<feature type="non-terminal residue" evidence="7">
    <location>
        <position position="77"/>
    </location>
</feature>
<dbReference type="GO" id="GO:0006887">
    <property type="term" value="P:exocytosis"/>
    <property type="evidence" value="ECO:0007669"/>
    <property type="project" value="UniProtKB-KW"/>
</dbReference>
<proteinExistence type="predicted"/>
<dbReference type="GO" id="GO:0044231">
    <property type="term" value="C:host cell presynaptic membrane"/>
    <property type="evidence" value="ECO:0007669"/>
    <property type="project" value="UniProtKB-KW"/>
</dbReference>
<evidence type="ECO:0000256" key="2">
    <source>
        <dbReference type="ARBA" id="ARBA00022483"/>
    </source>
</evidence>
<keyword evidence="3" id="KW-1052">Target cell membrane</keyword>
<dbReference type="InterPro" id="IPR036770">
    <property type="entry name" value="Ankyrin_rpt-contain_sf"/>
</dbReference>
<comment type="subcellular location">
    <subcellularLocation>
        <location evidence="1">Target cell membrane</location>
    </subcellularLocation>
</comment>
<evidence type="ECO:0000256" key="3">
    <source>
        <dbReference type="ARBA" id="ARBA00022537"/>
    </source>
</evidence>
<name>A0A087UJW3_STEMI</name>
<dbReference type="OrthoDB" id="6413977at2759"/>